<evidence type="ECO:0000313" key="4">
    <source>
        <dbReference type="Ensembl" id="ENSOCUP00000041847.1"/>
    </source>
</evidence>
<feature type="compositionally biased region" description="Basic and acidic residues" evidence="2">
    <location>
        <begin position="52"/>
        <end position="71"/>
    </location>
</feature>
<keyword evidence="1" id="KW-0677">Repeat</keyword>
<evidence type="ECO:0000256" key="2">
    <source>
        <dbReference type="SAM" id="MobiDB-lite"/>
    </source>
</evidence>
<dbReference type="FunFam" id="1.10.238.10:FF:000178">
    <property type="entry name" value="Calmodulin-2 A"/>
    <property type="match status" value="1"/>
</dbReference>
<dbReference type="InterPro" id="IPR002048">
    <property type="entry name" value="EF_hand_dom"/>
</dbReference>
<dbReference type="STRING" id="9986.ENSOCUP00000041847"/>
<evidence type="ECO:0000259" key="3">
    <source>
        <dbReference type="PROSITE" id="PS50222"/>
    </source>
</evidence>
<sequence length="77" mass="8530">MADQPTEEQTAEFKEAFSLFGKGGDGTITTKEVGTVKRSWSGENPTEEEANEMIREADMDGDSKANHEEFVQMKTAK</sequence>
<proteinExistence type="predicted"/>
<protein>
    <recommendedName>
        <fullName evidence="3">EF-hand domain-containing protein</fullName>
    </recommendedName>
</protein>
<dbReference type="Proteomes" id="UP000001811">
    <property type="component" value="Chromosome 11"/>
</dbReference>
<dbReference type="Gene3D" id="1.10.238.10">
    <property type="entry name" value="EF-hand"/>
    <property type="match status" value="1"/>
</dbReference>
<dbReference type="CDD" id="cd00051">
    <property type="entry name" value="EFh"/>
    <property type="match status" value="1"/>
</dbReference>
<dbReference type="SUPFAM" id="SSF47473">
    <property type="entry name" value="EF-hand"/>
    <property type="match status" value="1"/>
</dbReference>
<feature type="domain" description="EF-hand" evidence="3">
    <location>
        <begin position="8"/>
        <end position="43"/>
    </location>
</feature>
<evidence type="ECO:0000313" key="5">
    <source>
        <dbReference type="Proteomes" id="UP000001811"/>
    </source>
</evidence>
<dbReference type="GO" id="GO:0016460">
    <property type="term" value="C:myosin II complex"/>
    <property type="evidence" value="ECO:0007669"/>
    <property type="project" value="TreeGrafter"/>
</dbReference>
<dbReference type="GO" id="GO:0005509">
    <property type="term" value="F:calcium ion binding"/>
    <property type="evidence" value="ECO:0007669"/>
    <property type="project" value="InterPro"/>
</dbReference>
<dbReference type="GO" id="GO:0043209">
    <property type="term" value="C:myelin sheath"/>
    <property type="evidence" value="ECO:0007669"/>
    <property type="project" value="UniProtKB-ARBA"/>
</dbReference>
<name>A0A5F9D6L0_RABIT</name>
<dbReference type="Pfam" id="PF13499">
    <property type="entry name" value="EF-hand_7"/>
    <property type="match status" value="1"/>
</dbReference>
<dbReference type="InParanoid" id="A0A5F9D6L0"/>
<dbReference type="GO" id="GO:0150034">
    <property type="term" value="C:distal axon"/>
    <property type="evidence" value="ECO:0007669"/>
    <property type="project" value="UniProtKB-ARBA"/>
</dbReference>
<dbReference type="PROSITE" id="PS50222">
    <property type="entry name" value="EF_HAND_2"/>
    <property type="match status" value="2"/>
</dbReference>
<dbReference type="EMBL" id="AAGW02030459">
    <property type="status" value="NOT_ANNOTATED_CDS"/>
    <property type="molecule type" value="Genomic_DNA"/>
</dbReference>
<dbReference type="PANTHER" id="PTHR23048">
    <property type="entry name" value="MYOSIN LIGHT CHAIN 1, 3"/>
    <property type="match status" value="1"/>
</dbReference>
<organism evidence="4 5">
    <name type="scientific">Oryctolagus cuniculus</name>
    <name type="common">Rabbit</name>
    <dbReference type="NCBI Taxonomy" id="9986"/>
    <lineage>
        <taxon>Eukaryota</taxon>
        <taxon>Metazoa</taxon>
        <taxon>Chordata</taxon>
        <taxon>Craniata</taxon>
        <taxon>Vertebrata</taxon>
        <taxon>Euteleostomi</taxon>
        <taxon>Mammalia</taxon>
        <taxon>Eutheria</taxon>
        <taxon>Euarchontoglires</taxon>
        <taxon>Glires</taxon>
        <taxon>Lagomorpha</taxon>
        <taxon>Leporidae</taxon>
        <taxon>Oryctolagus</taxon>
    </lineage>
</organism>
<reference evidence="4" key="3">
    <citation type="submission" date="2025-09" db="UniProtKB">
        <authorList>
            <consortium name="Ensembl"/>
        </authorList>
    </citation>
    <scope>IDENTIFICATION</scope>
    <source>
        <strain evidence="4">Thorbecke</strain>
    </source>
</reference>
<dbReference type="SMR" id="A0A5F9D6L0"/>
<reference evidence="4 5" key="1">
    <citation type="journal article" date="2011" name="Nature">
        <title>A high-resolution map of human evolutionary constraint using 29 mammals.</title>
        <authorList>
            <person name="Lindblad-Toh K."/>
            <person name="Garber M."/>
            <person name="Zuk O."/>
            <person name="Lin M.F."/>
            <person name="Parker B.J."/>
            <person name="Washietl S."/>
            <person name="Kheradpour P."/>
            <person name="Ernst J."/>
            <person name="Jordan G."/>
            <person name="Mauceli E."/>
            <person name="Ward L.D."/>
            <person name="Lowe C.B."/>
            <person name="Holloway A.K."/>
            <person name="Clamp M."/>
            <person name="Gnerre S."/>
            <person name="Alfoldi J."/>
            <person name="Beal K."/>
            <person name="Chang J."/>
            <person name="Clawson H."/>
            <person name="Cuff J."/>
            <person name="Di Palma F."/>
            <person name="Fitzgerald S."/>
            <person name="Flicek P."/>
            <person name="Guttman M."/>
            <person name="Hubisz M.J."/>
            <person name="Jaffe D.B."/>
            <person name="Jungreis I."/>
            <person name="Kent W.J."/>
            <person name="Kostka D."/>
            <person name="Lara M."/>
            <person name="Martins A.L."/>
            <person name="Massingham T."/>
            <person name="Moltke I."/>
            <person name="Raney B.J."/>
            <person name="Rasmussen M.D."/>
            <person name="Robinson J."/>
            <person name="Stark A."/>
            <person name="Vilella A.J."/>
            <person name="Wen J."/>
            <person name="Xie X."/>
            <person name="Zody M.C."/>
            <person name="Baldwin J."/>
            <person name="Bloom T."/>
            <person name="Chin C.W."/>
            <person name="Heiman D."/>
            <person name="Nicol R."/>
            <person name="Nusbaum C."/>
            <person name="Young S."/>
            <person name="Wilkinson J."/>
            <person name="Worley K.C."/>
            <person name="Kovar C.L."/>
            <person name="Muzny D.M."/>
            <person name="Gibbs R.A."/>
            <person name="Cree A."/>
            <person name="Dihn H.H."/>
            <person name="Fowler G."/>
            <person name="Jhangiani S."/>
            <person name="Joshi V."/>
            <person name="Lee S."/>
            <person name="Lewis L.R."/>
            <person name="Nazareth L.V."/>
            <person name="Okwuonu G."/>
            <person name="Santibanez J."/>
            <person name="Warren W.C."/>
            <person name="Mardis E.R."/>
            <person name="Weinstock G.M."/>
            <person name="Wilson R.K."/>
            <person name="Delehaunty K."/>
            <person name="Dooling D."/>
            <person name="Fronik C."/>
            <person name="Fulton L."/>
            <person name="Fulton B."/>
            <person name="Graves T."/>
            <person name="Minx P."/>
            <person name="Sodergren E."/>
            <person name="Birney E."/>
            <person name="Margulies E.H."/>
            <person name="Herrero J."/>
            <person name="Green E.D."/>
            <person name="Haussler D."/>
            <person name="Siepel A."/>
            <person name="Goldman N."/>
            <person name="Pollard K.S."/>
            <person name="Pedersen J.S."/>
            <person name="Lander E.S."/>
            <person name="Kellis M."/>
        </authorList>
    </citation>
    <scope>NUCLEOTIDE SEQUENCE [LARGE SCALE GENOMIC DNA]</scope>
    <source>
        <strain evidence="4 5">Thorbecke inbred</strain>
    </source>
</reference>
<dbReference type="InterPro" id="IPR011992">
    <property type="entry name" value="EF-hand-dom_pair"/>
</dbReference>
<dbReference type="AlphaFoldDB" id="A0A5F9D6L0"/>
<dbReference type="Ensembl" id="ENSOCUT00000057142.1">
    <property type="protein sequence ID" value="ENSOCUP00000041847.1"/>
    <property type="gene ID" value="ENSOCUG00000038540.1"/>
</dbReference>
<reference evidence="4" key="2">
    <citation type="submission" date="2025-08" db="UniProtKB">
        <authorList>
            <consortium name="Ensembl"/>
        </authorList>
    </citation>
    <scope>IDENTIFICATION</scope>
    <source>
        <strain evidence="4">Thorbecke</strain>
    </source>
</reference>
<dbReference type="InterPro" id="IPR050230">
    <property type="entry name" value="CALM/Myosin/TropC-like"/>
</dbReference>
<dbReference type="Bgee" id="ENSOCUG00000038540">
    <property type="expression patterns" value="Expressed in upper lobe of left lung and 3 other cell types or tissues"/>
</dbReference>
<dbReference type="GeneTree" id="ENSGT00960000191722"/>
<keyword evidence="5" id="KW-1185">Reference proteome</keyword>
<dbReference type="SMART" id="SM00054">
    <property type="entry name" value="EFh"/>
    <property type="match status" value="2"/>
</dbReference>
<evidence type="ECO:0000256" key="1">
    <source>
        <dbReference type="ARBA" id="ARBA00022737"/>
    </source>
</evidence>
<feature type="region of interest" description="Disordered" evidence="2">
    <location>
        <begin position="20"/>
        <end position="77"/>
    </location>
</feature>
<feature type="domain" description="EF-hand" evidence="3">
    <location>
        <begin position="45"/>
        <end position="77"/>
    </location>
</feature>
<accession>A0A5F9D6L0</accession>
<dbReference type="PANTHER" id="PTHR23048:SF0">
    <property type="entry name" value="CALMODULIN LIKE 3"/>
    <property type="match status" value="1"/>
</dbReference>